<comment type="caution">
    <text evidence="2">The sequence shown here is derived from an EMBL/GenBank/DDBJ whole genome shotgun (WGS) entry which is preliminary data.</text>
</comment>
<sequence length="129" mass="14360">VAPGQWDLSAAEHLAPGESFRDGALRGLAEELGVELSAEQQREGLRGPLAPTHQRRLLIPDKGIQDFEFVEAYRVDGWAGPISFNEQEVSECRWVSLAQLRADMAARPDDFTIWFREEVQSVGFFGMAG</sequence>
<dbReference type="InterPro" id="IPR000086">
    <property type="entry name" value="NUDIX_hydrolase_dom"/>
</dbReference>
<dbReference type="PROSITE" id="PS51462">
    <property type="entry name" value="NUDIX"/>
    <property type="match status" value="1"/>
</dbReference>
<dbReference type="Proteomes" id="UP000236333">
    <property type="component" value="Unassembled WGS sequence"/>
</dbReference>
<accession>A0A2J7ZU80</accession>
<dbReference type="SUPFAM" id="SSF55811">
    <property type="entry name" value="Nudix"/>
    <property type="match status" value="1"/>
</dbReference>
<evidence type="ECO:0000259" key="1">
    <source>
        <dbReference type="PROSITE" id="PS51462"/>
    </source>
</evidence>
<dbReference type="AlphaFoldDB" id="A0A2J7ZU80"/>
<dbReference type="InterPro" id="IPR015797">
    <property type="entry name" value="NUDIX_hydrolase-like_dom_sf"/>
</dbReference>
<name>A0A2J7ZU80_9CHLO</name>
<dbReference type="EMBL" id="PGGS01000457">
    <property type="protein sequence ID" value="PNH03831.1"/>
    <property type="molecule type" value="Genomic_DNA"/>
</dbReference>
<feature type="non-terminal residue" evidence="2">
    <location>
        <position position="1"/>
    </location>
</feature>
<evidence type="ECO:0000313" key="3">
    <source>
        <dbReference type="Proteomes" id="UP000236333"/>
    </source>
</evidence>
<organism evidence="2 3">
    <name type="scientific">Tetrabaena socialis</name>
    <dbReference type="NCBI Taxonomy" id="47790"/>
    <lineage>
        <taxon>Eukaryota</taxon>
        <taxon>Viridiplantae</taxon>
        <taxon>Chlorophyta</taxon>
        <taxon>core chlorophytes</taxon>
        <taxon>Chlorophyceae</taxon>
        <taxon>CS clade</taxon>
        <taxon>Chlamydomonadales</taxon>
        <taxon>Tetrabaenaceae</taxon>
        <taxon>Tetrabaena</taxon>
    </lineage>
</organism>
<dbReference type="Pfam" id="PF00293">
    <property type="entry name" value="NUDIX"/>
    <property type="match status" value="1"/>
</dbReference>
<keyword evidence="2" id="KW-0413">Isomerase</keyword>
<reference evidence="2 3" key="1">
    <citation type="journal article" date="2017" name="Mol. Biol. Evol.">
        <title>The 4-celled Tetrabaena socialis nuclear genome reveals the essential components for genetic control of cell number at the origin of multicellularity in the volvocine lineage.</title>
        <authorList>
            <person name="Featherston J."/>
            <person name="Arakaki Y."/>
            <person name="Hanschen E.R."/>
            <person name="Ferris P.J."/>
            <person name="Michod R.E."/>
            <person name="Olson B.J.S.C."/>
            <person name="Nozaki H."/>
            <person name="Durand P.M."/>
        </authorList>
    </citation>
    <scope>NUCLEOTIDE SEQUENCE [LARGE SCALE GENOMIC DNA]</scope>
    <source>
        <strain evidence="2 3">NIES-571</strain>
    </source>
</reference>
<feature type="domain" description="Nudix hydrolase" evidence="1">
    <location>
        <begin position="1"/>
        <end position="117"/>
    </location>
</feature>
<evidence type="ECO:0000313" key="2">
    <source>
        <dbReference type="EMBL" id="PNH03831.1"/>
    </source>
</evidence>
<protein>
    <submittedName>
        <fullName evidence="2">Isopentenyl-diphosphate Delta-isomerase 2</fullName>
    </submittedName>
</protein>
<dbReference type="OrthoDB" id="510307at2759"/>
<dbReference type="Gene3D" id="3.90.79.10">
    <property type="entry name" value="Nucleoside Triphosphate Pyrophosphohydrolase"/>
    <property type="match status" value="1"/>
</dbReference>
<gene>
    <name evidence="2" type="ORF">TSOC_010075</name>
</gene>
<dbReference type="GO" id="GO:0016853">
    <property type="term" value="F:isomerase activity"/>
    <property type="evidence" value="ECO:0007669"/>
    <property type="project" value="UniProtKB-KW"/>
</dbReference>
<keyword evidence="3" id="KW-1185">Reference proteome</keyword>
<proteinExistence type="predicted"/>